<proteinExistence type="predicted"/>
<protein>
    <submittedName>
        <fullName evidence="2">Uncharacterized protein</fullName>
    </submittedName>
</protein>
<keyword evidence="3" id="KW-1185">Reference proteome</keyword>
<dbReference type="EMBL" id="FOQH01000010">
    <property type="protein sequence ID" value="SFI83779.1"/>
    <property type="molecule type" value="Genomic_DNA"/>
</dbReference>
<organism evidence="2 3">
    <name type="scientific">Albimonas pacifica</name>
    <dbReference type="NCBI Taxonomy" id="1114924"/>
    <lineage>
        <taxon>Bacteria</taxon>
        <taxon>Pseudomonadati</taxon>
        <taxon>Pseudomonadota</taxon>
        <taxon>Alphaproteobacteria</taxon>
        <taxon>Rhodobacterales</taxon>
        <taxon>Paracoccaceae</taxon>
        <taxon>Albimonas</taxon>
    </lineage>
</organism>
<name>A0A1I3LGA5_9RHOB</name>
<evidence type="ECO:0000313" key="2">
    <source>
        <dbReference type="EMBL" id="SFI83779.1"/>
    </source>
</evidence>
<dbReference type="OrthoDB" id="5416330at2"/>
<dbReference type="STRING" id="1114924.SAMN05216258_11013"/>
<evidence type="ECO:0000313" key="3">
    <source>
        <dbReference type="Proteomes" id="UP000199377"/>
    </source>
</evidence>
<dbReference type="Proteomes" id="UP000199377">
    <property type="component" value="Unassembled WGS sequence"/>
</dbReference>
<sequence length="234" mass="24888">MDFAKMIEAARAENANGIEMRRGKKYTSVAVRVEIFRRHCGSELGVETEVIQWGSEKGSPIVVRAVVRDTAGNVIGSGYAEEIRGQGQVNSTSALENAETSAIGRALACLGLSGGEFASAKEMEAVDRKAAAPAEPASGSQSATSRSQATRQAEKQAGAPDAGKSIAHGEPVIERAKRLYIDLRDNPEQQAEALRRQADLVEAIKREAPGAWAEIEKLIKTTQAEQAAAKEAAE</sequence>
<reference evidence="2 3" key="1">
    <citation type="submission" date="2016-10" db="EMBL/GenBank/DDBJ databases">
        <authorList>
            <person name="de Groot N.N."/>
        </authorList>
    </citation>
    <scope>NUCLEOTIDE SEQUENCE [LARGE SCALE GENOMIC DNA]</scope>
    <source>
        <strain evidence="2 3">CGMCC 1.11030</strain>
    </source>
</reference>
<feature type="region of interest" description="Disordered" evidence="1">
    <location>
        <begin position="128"/>
        <end position="169"/>
    </location>
</feature>
<feature type="compositionally biased region" description="Polar residues" evidence="1">
    <location>
        <begin position="138"/>
        <end position="151"/>
    </location>
</feature>
<accession>A0A1I3LGA5</accession>
<evidence type="ECO:0000256" key="1">
    <source>
        <dbReference type="SAM" id="MobiDB-lite"/>
    </source>
</evidence>
<gene>
    <name evidence="2" type="ORF">SAMN05216258_11013</name>
</gene>
<dbReference type="AlphaFoldDB" id="A0A1I3LGA5"/>
<dbReference type="RefSeq" id="WP_092863033.1">
    <property type="nucleotide sequence ID" value="NZ_FOQH01000010.1"/>
</dbReference>